<comment type="caution">
    <text evidence="2">The sequence shown here is derived from an EMBL/GenBank/DDBJ whole genome shotgun (WGS) entry which is preliminary data.</text>
</comment>
<reference evidence="2 3" key="1">
    <citation type="submission" date="2022-10" db="EMBL/GenBank/DDBJ databases">
        <title>WGS assembly of Paspalum vaginatum 540-79.</title>
        <authorList>
            <person name="Sun G."/>
            <person name="Wase N."/>
            <person name="Shu S."/>
            <person name="Jenkins J."/>
            <person name="Zhou B."/>
            <person name="Torres-Rodriguez J."/>
            <person name="Chen C."/>
            <person name="Sandor L."/>
            <person name="Plott C."/>
            <person name="Yoshinga Y."/>
            <person name="Daum C."/>
            <person name="Qi P."/>
            <person name="Barry K."/>
            <person name="Lipzen A."/>
            <person name="Berry L."/>
            <person name="Pedersen C."/>
            <person name="Gottilla T."/>
            <person name="Foltz A."/>
            <person name="Yu H."/>
            <person name="O'Malley R."/>
            <person name="Zhang C."/>
            <person name="Devos K."/>
            <person name="Sigmon B."/>
            <person name="Yu B."/>
            <person name="Obata T."/>
            <person name="Schmutz J."/>
            <person name="Schnable J."/>
        </authorList>
    </citation>
    <scope>NUCLEOTIDE SEQUENCE [LARGE SCALE GENOMIC DNA]</scope>
    <source>
        <strain evidence="3">cv. 540-79</strain>
    </source>
</reference>
<organism evidence="2 3">
    <name type="scientific">Paspalum vaginatum</name>
    <name type="common">seashore paspalum</name>
    <dbReference type="NCBI Taxonomy" id="158149"/>
    <lineage>
        <taxon>Eukaryota</taxon>
        <taxon>Viridiplantae</taxon>
        <taxon>Streptophyta</taxon>
        <taxon>Embryophyta</taxon>
        <taxon>Tracheophyta</taxon>
        <taxon>Spermatophyta</taxon>
        <taxon>Magnoliopsida</taxon>
        <taxon>Liliopsida</taxon>
        <taxon>Poales</taxon>
        <taxon>Poaceae</taxon>
        <taxon>PACMAD clade</taxon>
        <taxon>Panicoideae</taxon>
        <taxon>Andropogonodae</taxon>
        <taxon>Paspaleae</taxon>
        <taxon>Paspalinae</taxon>
        <taxon>Paspalum</taxon>
    </lineage>
</organism>
<gene>
    <name evidence="2" type="ORF">BS78_K015200</name>
</gene>
<proteinExistence type="predicted"/>
<evidence type="ECO:0000256" key="1">
    <source>
        <dbReference type="SAM" id="MobiDB-lite"/>
    </source>
</evidence>
<protein>
    <submittedName>
        <fullName evidence="2">Uncharacterized protein</fullName>
    </submittedName>
</protein>
<dbReference type="AlphaFoldDB" id="A0A9W7XCK6"/>
<feature type="compositionally biased region" description="Low complexity" evidence="1">
    <location>
        <begin position="160"/>
        <end position="176"/>
    </location>
</feature>
<dbReference type="Proteomes" id="UP001164776">
    <property type="component" value="Unassembled WGS sequence"/>
</dbReference>
<keyword evidence="3" id="KW-1185">Reference proteome</keyword>
<sequence length="188" mass="20310">MGAGRGRASLSLPGSLQDEGTGQFPSCSLDSLCVYLVPPSVEQSTQPPLPKLGLSSHHRCVRPPPSNPRQVACSPSLRAPEHSFTAPTPTLHHWIEWDVAKFAHHCHELGKLRSAASRVCPARIQRAQLHLLLPLSRFRGFLTSSPASSTLFNKRRRTPPFHAHTSPPSTTTGAPPRAKTNITGSTVA</sequence>
<evidence type="ECO:0000313" key="2">
    <source>
        <dbReference type="EMBL" id="KAJ1256476.1"/>
    </source>
</evidence>
<dbReference type="EMBL" id="MU629508">
    <property type="protein sequence ID" value="KAJ1256476.1"/>
    <property type="molecule type" value="Genomic_DNA"/>
</dbReference>
<name>A0A9W7XCK6_9POAL</name>
<evidence type="ECO:0000313" key="3">
    <source>
        <dbReference type="Proteomes" id="UP001164776"/>
    </source>
</evidence>
<accession>A0A9W7XCK6</accession>
<feature type="region of interest" description="Disordered" evidence="1">
    <location>
        <begin position="45"/>
        <end position="84"/>
    </location>
</feature>
<feature type="region of interest" description="Disordered" evidence="1">
    <location>
        <begin position="149"/>
        <end position="188"/>
    </location>
</feature>